<dbReference type="Pfam" id="PF08398">
    <property type="entry name" value="Phospholip_A2_4"/>
    <property type="match status" value="1"/>
</dbReference>
<feature type="non-terminal residue" evidence="2">
    <location>
        <position position="1"/>
    </location>
</feature>
<dbReference type="AlphaFoldDB" id="A0A161MBX0"/>
<evidence type="ECO:0000313" key="2">
    <source>
        <dbReference type="EMBL" id="JAR97255.1"/>
    </source>
</evidence>
<accession>A0A161MBX0</accession>
<protein>
    <submittedName>
        <fullName evidence="2">Maverick capsid-like protein</fullName>
    </submittedName>
</protein>
<dbReference type="GO" id="GO:0005198">
    <property type="term" value="F:structural molecule activity"/>
    <property type="evidence" value="ECO:0007669"/>
    <property type="project" value="InterPro"/>
</dbReference>
<reference evidence="2" key="1">
    <citation type="submission" date="2016-04" db="EMBL/GenBank/DDBJ databases">
        <authorList>
            <person name="Calderon-Fernandez G.M.Sr."/>
        </authorList>
    </citation>
    <scope>NUCLEOTIDE SEQUENCE</scope>
    <source>
        <strain evidence="2">Int1</strain>
        <tissue evidence="2">Integument</tissue>
    </source>
</reference>
<name>A0A161MBX0_TRIIF</name>
<feature type="non-terminal residue" evidence="2">
    <location>
        <position position="102"/>
    </location>
</feature>
<reference evidence="2" key="2">
    <citation type="journal article" date="2017" name="J. Med. Entomol.">
        <title>Transcriptome Analysis of the Triatoma infestans (Hemiptera: Reduviidae) Integument.</title>
        <authorList>
            <person name="Calderon-Fernandez G.M."/>
            <person name="Moriconi D.E."/>
            <person name="Dulbecco A.B."/>
            <person name="Juarez M.P."/>
        </authorList>
    </citation>
    <scope>NUCLEOTIDE SEQUENCE</scope>
    <source>
        <strain evidence="2">Int1</strain>
        <tissue evidence="2">Integument</tissue>
    </source>
</reference>
<sequence>VNVHFAFPNALPLYKYVYVQSIFIIMRRKAVGKGLINSVINRLPFEVHIPGYRFCGPGTKLQKRLARGDRGINPLDEACREHDIAYSQHKDSGIQDSRADLA</sequence>
<evidence type="ECO:0000259" key="1">
    <source>
        <dbReference type="Pfam" id="PF08398"/>
    </source>
</evidence>
<feature type="domain" description="Phospholipase A2-like" evidence="1">
    <location>
        <begin position="46"/>
        <end position="95"/>
    </location>
</feature>
<dbReference type="InterPro" id="IPR013607">
    <property type="entry name" value="Phospholipase_A2-like"/>
</dbReference>
<dbReference type="GO" id="GO:0006644">
    <property type="term" value="P:phospholipid metabolic process"/>
    <property type="evidence" value="ECO:0007669"/>
    <property type="project" value="InterPro"/>
</dbReference>
<dbReference type="InterPro" id="IPR036444">
    <property type="entry name" value="PLipase_A2_dom_sf"/>
</dbReference>
<dbReference type="GO" id="GO:0050482">
    <property type="term" value="P:arachidonate secretion"/>
    <property type="evidence" value="ECO:0007669"/>
    <property type="project" value="InterPro"/>
</dbReference>
<proteinExistence type="predicted"/>
<dbReference type="GO" id="GO:0004623">
    <property type="term" value="F:phospholipase A2 activity"/>
    <property type="evidence" value="ECO:0007669"/>
    <property type="project" value="InterPro"/>
</dbReference>
<dbReference type="EMBL" id="GEMB01006070">
    <property type="protein sequence ID" value="JAR97255.1"/>
    <property type="molecule type" value="Transcribed_RNA"/>
</dbReference>
<organism evidence="2">
    <name type="scientific">Triatoma infestans</name>
    <name type="common">Assassin bug</name>
    <dbReference type="NCBI Taxonomy" id="30076"/>
    <lineage>
        <taxon>Eukaryota</taxon>
        <taxon>Metazoa</taxon>
        <taxon>Ecdysozoa</taxon>
        <taxon>Arthropoda</taxon>
        <taxon>Hexapoda</taxon>
        <taxon>Insecta</taxon>
        <taxon>Pterygota</taxon>
        <taxon>Neoptera</taxon>
        <taxon>Paraneoptera</taxon>
        <taxon>Hemiptera</taxon>
        <taxon>Heteroptera</taxon>
        <taxon>Panheteroptera</taxon>
        <taxon>Cimicomorpha</taxon>
        <taxon>Reduviidae</taxon>
        <taxon>Triatominae</taxon>
        <taxon>Triatoma</taxon>
    </lineage>
</organism>
<dbReference type="Gene3D" id="1.20.90.10">
    <property type="entry name" value="Phospholipase A2 domain"/>
    <property type="match status" value="1"/>
</dbReference>